<organism evidence="2 3">
    <name type="scientific">Burkholderia thailandensis</name>
    <dbReference type="NCBI Taxonomy" id="57975"/>
    <lineage>
        <taxon>Bacteria</taxon>
        <taxon>Pseudomonadati</taxon>
        <taxon>Pseudomonadota</taxon>
        <taxon>Betaproteobacteria</taxon>
        <taxon>Burkholderiales</taxon>
        <taxon>Burkholderiaceae</taxon>
        <taxon>Burkholderia</taxon>
        <taxon>pseudomallei group</taxon>
    </lineage>
</organism>
<feature type="region of interest" description="Disordered" evidence="1">
    <location>
        <begin position="1"/>
        <end position="38"/>
    </location>
</feature>
<reference evidence="2" key="1">
    <citation type="submission" date="2018-08" db="EMBL/GenBank/DDBJ databases">
        <title>Identification of Burkholderia cepacia strains that express a Burkholderia pseudomallei-like capsular polysaccharide.</title>
        <authorList>
            <person name="Burtnick M.N."/>
            <person name="Vongsouvath M."/>
            <person name="Newton P."/>
            <person name="Wuthiekanun V."/>
            <person name="Limmathurotsakul D."/>
            <person name="Brett P.J."/>
            <person name="Chantratita N."/>
            <person name="Dance D.A."/>
        </authorList>
    </citation>
    <scope>NUCLEOTIDE SEQUENCE</scope>
    <source>
        <strain evidence="2">SBXCC001</strain>
    </source>
</reference>
<dbReference type="AlphaFoldDB" id="A0AAW9CMY3"/>
<comment type="caution">
    <text evidence="2">The sequence shown here is derived from an EMBL/GenBank/DDBJ whole genome shotgun (WGS) entry which is preliminary data.</text>
</comment>
<dbReference type="EMBL" id="QXCT01000001">
    <property type="protein sequence ID" value="MDW9252218.1"/>
    <property type="molecule type" value="Genomic_DNA"/>
</dbReference>
<sequence length="38" mass="4013">MLAAHADGRLGAGGARRLQRAPRIESLRRGLAKAARTS</sequence>
<accession>A0AAW9CMY3</accession>
<evidence type="ECO:0000313" key="3">
    <source>
        <dbReference type="Proteomes" id="UP001272137"/>
    </source>
</evidence>
<name>A0AAW9CMY3_BURTH</name>
<proteinExistence type="predicted"/>
<evidence type="ECO:0000313" key="2">
    <source>
        <dbReference type="EMBL" id="MDW9252218.1"/>
    </source>
</evidence>
<gene>
    <name evidence="2" type="ORF">C7S16_6677</name>
</gene>
<dbReference type="Proteomes" id="UP001272137">
    <property type="component" value="Unassembled WGS sequence"/>
</dbReference>
<evidence type="ECO:0000256" key="1">
    <source>
        <dbReference type="SAM" id="MobiDB-lite"/>
    </source>
</evidence>
<protein>
    <submittedName>
        <fullName evidence="2">Uncharacterized protein</fullName>
    </submittedName>
</protein>